<dbReference type="Gene3D" id="2.30.30.940">
    <property type="match status" value="1"/>
</dbReference>
<protein>
    <submittedName>
        <fullName evidence="1">Uncharacterized protein</fullName>
    </submittedName>
</protein>
<keyword evidence="2" id="KW-1185">Reference proteome</keyword>
<comment type="caution">
    <text evidence="1">The sequence shown here is derived from an EMBL/GenBank/DDBJ whole genome shotgun (WGS) entry which is preliminary data.</text>
</comment>
<dbReference type="Pfam" id="PF13604">
    <property type="entry name" value="AAA_30"/>
    <property type="match status" value="1"/>
</dbReference>
<sequence>MLLVGDWAQLSPVQAGGAFKLLADDRSPDAPTLHEVHRFTHDWERDASLQLRLGNADVADTYLVHGRVESGDREDLLDLLFDAWRTDTEGGRASLMLSADAQTVSDLNGRAQAHRIRSGEVTPDGVRLENGTIVGVGDRIVTRQNLRALATGRGWVQNGDDWIVTDTNPDGSLTVTRLGGGVGLVLPAEYVLEHVELGYASTAYRAQGRTVDTAHAYVTASTQREPLYVMATRGRDSNRLYVDTAYDRDQRTDHQAVTSSDPTEVLATVIATTGADLAAHETRRQEQTRALQRAVGEPRPSHLVASEKTFGPRLDLWTL</sequence>
<organism evidence="1 2">
    <name type="scientific">Pedococcus aerophilus</name>
    <dbReference type="NCBI Taxonomy" id="436356"/>
    <lineage>
        <taxon>Bacteria</taxon>
        <taxon>Bacillati</taxon>
        <taxon>Actinomycetota</taxon>
        <taxon>Actinomycetes</taxon>
        <taxon>Micrococcales</taxon>
        <taxon>Intrasporangiaceae</taxon>
        <taxon>Pedococcus</taxon>
    </lineage>
</organism>
<dbReference type="SUPFAM" id="SSF52540">
    <property type="entry name" value="P-loop containing nucleoside triphosphate hydrolases"/>
    <property type="match status" value="1"/>
</dbReference>
<proteinExistence type="predicted"/>
<dbReference type="Gene3D" id="3.40.50.300">
    <property type="entry name" value="P-loop containing nucleotide triphosphate hydrolases"/>
    <property type="match status" value="2"/>
</dbReference>
<dbReference type="EMBL" id="BAAARN010000001">
    <property type="protein sequence ID" value="GAA2736690.1"/>
    <property type="molecule type" value="Genomic_DNA"/>
</dbReference>
<dbReference type="InterPro" id="IPR027417">
    <property type="entry name" value="P-loop_NTPase"/>
</dbReference>
<reference evidence="1 2" key="1">
    <citation type="journal article" date="2019" name="Int. J. Syst. Evol. Microbiol.">
        <title>The Global Catalogue of Microorganisms (GCM) 10K type strain sequencing project: providing services to taxonomists for standard genome sequencing and annotation.</title>
        <authorList>
            <consortium name="The Broad Institute Genomics Platform"/>
            <consortium name="The Broad Institute Genome Sequencing Center for Infectious Disease"/>
            <person name="Wu L."/>
            <person name="Ma J."/>
        </authorList>
    </citation>
    <scope>NUCLEOTIDE SEQUENCE [LARGE SCALE GENOMIC DNA]</scope>
    <source>
        <strain evidence="1 2">JCM 16378</strain>
    </source>
</reference>
<dbReference type="Proteomes" id="UP001501326">
    <property type="component" value="Unassembled WGS sequence"/>
</dbReference>
<accession>A0ABN3UP88</accession>
<dbReference type="RefSeq" id="WP_344193066.1">
    <property type="nucleotide sequence ID" value="NZ_BAAARN010000001.1"/>
</dbReference>
<evidence type="ECO:0000313" key="2">
    <source>
        <dbReference type="Proteomes" id="UP001501326"/>
    </source>
</evidence>
<evidence type="ECO:0000313" key="1">
    <source>
        <dbReference type="EMBL" id="GAA2736690.1"/>
    </source>
</evidence>
<gene>
    <name evidence="1" type="ORF">GCM10009867_21860</name>
</gene>
<name>A0ABN3UP88_9MICO</name>